<keyword evidence="7" id="KW-0472">Membrane</keyword>
<comment type="subcellular location">
    <subcellularLocation>
        <location evidence="1">Membrane</location>
        <topology evidence="1">Single-pass membrane protein</topology>
    </subcellularLocation>
</comment>
<keyword evidence="6" id="KW-1133">Transmembrane helix</keyword>
<keyword evidence="4 8" id="KW-0732">Signal</keyword>
<dbReference type="Pfam" id="PF21300">
    <property type="entry name" value="LbR_Ice_bind"/>
    <property type="match status" value="1"/>
</dbReference>
<reference evidence="10" key="1">
    <citation type="journal article" date="2009" name="Plant Cell Environ.">
        <title>Ice recrystallization inhibition proteins (IRIPs) and freeze tolerance in the cryophilic Antarctic hair grass Deschampsia antarctica E. Desv.</title>
        <authorList>
            <person name="John U.P."/>
            <person name="Polotnianka R.M."/>
            <person name="Sivakumaran K.A."/>
            <person name="Chew O."/>
            <person name="Mackin L."/>
            <person name="Kuiper M.J."/>
            <person name="Talbot J.P."/>
            <person name="Nugent G.D."/>
            <person name="Mautord J."/>
            <person name="Schrauf G.E."/>
            <person name="Spangenberg G.C."/>
        </authorList>
    </citation>
    <scope>NUCLEOTIDE SEQUENCE</scope>
</reference>
<dbReference type="InterPro" id="IPR013210">
    <property type="entry name" value="LRR_N_plant-typ"/>
</dbReference>
<evidence type="ECO:0000256" key="1">
    <source>
        <dbReference type="ARBA" id="ARBA00004167"/>
    </source>
</evidence>
<dbReference type="Gene3D" id="2.150.10.10">
    <property type="entry name" value="Serralysin-like metalloprotease, C-terminal"/>
    <property type="match status" value="1"/>
</dbReference>
<dbReference type="EMBL" id="FJ663043">
    <property type="protein sequence ID" value="ACN38301.1"/>
    <property type="molecule type" value="mRNA"/>
</dbReference>
<dbReference type="InterPro" id="IPR053211">
    <property type="entry name" value="DNA_repair-toleration"/>
</dbReference>
<evidence type="ECO:0000256" key="7">
    <source>
        <dbReference type="ARBA" id="ARBA00023136"/>
    </source>
</evidence>
<evidence type="ECO:0000256" key="5">
    <source>
        <dbReference type="ARBA" id="ARBA00022737"/>
    </source>
</evidence>
<feature type="domain" description="Leucine-rich repeat-containing N-terminal plant-type" evidence="9">
    <location>
        <begin position="26"/>
        <end position="65"/>
    </location>
</feature>
<dbReference type="Pfam" id="PF13855">
    <property type="entry name" value="LRR_8"/>
    <property type="match status" value="1"/>
</dbReference>
<sequence>MAKCLLLLLLLFLAFFLHETSAASCHPDDLRALWGFADNLKGGGVLLHAAWSGASCCGWEGVGCDDASGRVTTLWLPRCGLAGPIQGASLAGLARLESLNLANNKLVGTIPSWIGELDHLCHLDLSHNSLVSEAPKSLKIRLRGLTRSSRSLGMAFTNMPLHVKRSRRRLQEQPNVITGSNNSVRSGSNNVVSGNDNTVISGNNNVVSGSHNTVVTGSDNVVSGSNHVVSGTKHVVTDKNNAVTGSHNTVSGSHNAVSGSNNVVSGSNHVVSGSNKVVTGG</sequence>
<dbReference type="Pfam" id="PF08263">
    <property type="entry name" value="LRRNT_2"/>
    <property type="match status" value="1"/>
</dbReference>
<feature type="chain" id="PRO_5002900122" evidence="8">
    <location>
        <begin position="23"/>
        <end position="281"/>
    </location>
</feature>
<dbReference type="InterPro" id="IPR032675">
    <property type="entry name" value="LRR_dom_sf"/>
</dbReference>
<dbReference type="InterPro" id="IPR048518">
    <property type="entry name" value="IBP_b_roll"/>
</dbReference>
<evidence type="ECO:0000259" key="9">
    <source>
        <dbReference type="Pfam" id="PF08263"/>
    </source>
</evidence>
<gene>
    <name evidence="10" type="primary">IRIP6</name>
</gene>
<dbReference type="InterPro" id="IPR011049">
    <property type="entry name" value="Serralysin-like_metalloprot_C"/>
</dbReference>
<keyword evidence="3" id="KW-0812">Transmembrane</keyword>
<dbReference type="PANTHER" id="PTHR48060:SF21">
    <property type="entry name" value="L DOMAIN-LIKE PROTEIN"/>
    <property type="match status" value="1"/>
</dbReference>
<dbReference type="PANTHER" id="PTHR48060">
    <property type="entry name" value="DNA DAMAGE-REPAIR/TOLERATION PROTEIN DRT100"/>
    <property type="match status" value="1"/>
</dbReference>
<evidence type="ECO:0000256" key="6">
    <source>
        <dbReference type="ARBA" id="ARBA00022989"/>
    </source>
</evidence>
<dbReference type="AlphaFoldDB" id="C0L703"/>
<evidence type="ECO:0000313" key="10">
    <source>
        <dbReference type="EMBL" id="ACN38301.1"/>
    </source>
</evidence>
<name>C0L703_DESAN</name>
<evidence type="ECO:0000256" key="4">
    <source>
        <dbReference type="ARBA" id="ARBA00022729"/>
    </source>
</evidence>
<keyword evidence="5" id="KW-0677">Repeat</keyword>
<proteinExistence type="evidence at transcript level"/>
<dbReference type="Gene3D" id="3.80.10.10">
    <property type="entry name" value="Ribonuclease Inhibitor"/>
    <property type="match status" value="1"/>
</dbReference>
<dbReference type="InterPro" id="IPR001611">
    <property type="entry name" value="Leu-rich_rpt"/>
</dbReference>
<dbReference type="CDD" id="cd12796">
    <property type="entry name" value="LbR_Ice_bind"/>
    <property type="match status" value="1"/>
</dbReference>
<evidence type="ECO:0000256" key="2">
    <source>
        <dbReference type="ARBA" id="ARBA00022614"/>
    </source>
</evidence>
<dbReference type="FunFam" id="3.80.10.10:FF:000129">
    <property type="entry name" value="Leucine-rich repeat receptor-like kinase"/>
    <property type="match status" value="1"/>
</dbReference>
<evidence type="ECO:0000256" key="8">
    <source>
        <dbReference type="SAM" id="SignalP"/>
    </source>
</evidence>
<keyword evidence="2" id="KW-0433">Leucine-rich repeat</keyword>
<dbReference type="SUPFAM" id="SSF52058">
    <property type="entry name" value="L domain-like"/>
    <property type="match status" value="1"/>
</dbReference>
<feature type="signal peptide" evidence="8">
    <location>
        <begin position="1"/>
        <end position="22"/>
    </location>
</feature>
<evidence type="ECO:0000256" key="3">
    <source>
        <dbReference type="ARBA" id="ARBA00022692"/>
    </source>
</evidence>
<protein>
    <submittedName>
        <fullName evidence="10">Ice recrystallization inhibition protein 6</fullName>
    </submittedName>
</protein>
<accession>C0L703</accession>
<dbReference type="GO" id="GO:0016020">
    <property type="term" value="C:membrane"/>
    <property type="evidence" value="ECO:0007669"/>
    <property type="project" value="UniProtKB-SubCell"/>
</dbReference>
<dbReference type="SUPFAM" id="SSF101967">
    <property type="entry name" value="Adhesin YadA, collagen-binding domain"/>
    <property type="match status" value="1"/>
</dbReference>
<organism evidence="10">
    <name type="scientific">Deschampsia antarctica</name>
    <name type="common">Antarctic hair grass</name>
    <dbReference type="NCBI Taxonomy" id="159298"/>
    <lineage>
        <taxon>Eukaryota</taxon>
        <taxon>Viridiplantae</taxon>
        <taxon>Streptophyta</taxon>
        <taxon>Embryophyta</taxon>
        <taxon>Tracheophyta</taxon>
        <taxon>Spermatophyta</taxon>
        <taxon>Magnoliopsida</taxon>
        <taxon>Liliopsida</taxon>
        <taxon>Poales</taxon>
        <taxon>Poaceae</taxon>
        <taxon>BOP clade</taxon>
        <taxon>Pooideae</taxon>
        <taxon>Poodae</taxon>
        <taxon>Poeae</taxon>
        <taxon>Poeae Chloroplast Group 2 (Poeae type)</taxon>
        <taxon>Aristaveninae</taxon>
        <taxon>Deschampsia</taxon>
    </lineage>
</organism>